<dbReference type="Gene3D" id="3.30.420.40">
    <property type="match status" value="2"/>
</dbReference>
<dbReference type="InterPro" id="IPR036390">
    <property type="entry name" value="WH_DNA-bd_sf"/>
</dbReference>
<reference evidence="3" key="1">
    <citation type="submission" date="2017-04" db="EMBL/GenBank/DDBJ databases">
        <authorList>
            <person name="Varghese N."/>
            <person name="Submissions S."/>
        </authorList>
    </citation>
    <scope>NUCLEOTIDE SEQUENCE [LARGE SCALE GENOMIC DNA]</scope>
</reference>
<dbReference type="InterPro" id="IPR000600">
    <property type="entry name" value="ROK"/>
</dbReference>
<dbReference type="SUPFAM" id="SSF46785">
    <property type="entry name" value="Winged helix' DNA-binding domain"/>
    <property type="match status" value="1"/>
</dbReference>
<name>A0A1Y6FJV6_9HYPH</name>
<keyword evidence="2" id="KW-0808">Transferase</keyword>
<keyword evidence="2" id="KW-0418">Kinase</keyword>
<gene>
    <name evidence="2" type="ORF">SAMN06295905_2273</name>
</gene>
<dbReference type="Pfam" id="PF13412">
    <property type="entry name" value="HTH_24"/>
    <property type="match status" value="1"/>
</dbReference>
<protein>
    <submittedName>
        <fullName evidence="2">Sugar kinase of the NBD/HSP70 family, may contain an N-terminal HTH domain</fullName>
    </submittedName>
</protein>
<dbReference type="AlphaFoldDB" id="A0A1Y6FJV6"/>
<dbReference type="InterPro" id="IPR043129">
    <property type="entry name" value="ATPase_NBD"/>
</dbReference>
<accession>A0A1Y6FJV6</accession>
<dbReference type="Proteomes" id="UP000194474">
    <property type="component" value="Unassembled WGS sequence"/>
</dbReference>
<evidence type="ECO:0000313" key="3">
    <source>
        <dbReference type="Proteomes" id="UP000194474"/>
    </source>
</evidence>
<dbReference type="SUPFAM" id="SSF53067">
    <property type="entry name" value="Actin-like ATPase domain"/>
    <property type="match status" value="1"/>
</dbReference>
<organism evidence="2 3">
    <name type="scientific">Devosia lucknowensis</name>
    <dbReference type="NCBI Taxonomy" id="1096929"/>
    <lineage>
        <taxon>Bacteria</taxon>
        <taxon>Pseudomonadati</taxon>
        <taxon>Pseudomonadota</taxon>
        <taxon>Alphaproteobacteria</taxon>
        <taxon>Hyphomicrobiales</taxon>
        <taxon>Devosiaceae</taxon>
        <taxon>Devosia</taxon>
    </lineage>
</organism>
<dbReference type="Gene3D" id="1.10.10.10">
    <property type="entry name" value="Winged helix-like DNA-binding domain superfamily/Winged helix DNA-binding domain"/>
    <property type="match status" value="1"/>
</dbReference>
<dbReference type="Pfam" id="PF00480">
    <property type="entry name" value="ROK"/>
    <property type="match status" value="1"/>
</dbReference>
<keyword evidence="3" id="KW-1185">Reference proteome</keyword>
<sequence>MAVKIADPLLMREINKYHVLETIRCHGQISRVEISERTLLSGTTVSAITGALIEQGLIHATHTEVNGESHRGRPRVLLGLVADAAYVLGIKISEATTTVTLIDFQGEVVTSVQLPIRLSRQPVEVIADLIEDAMDDCINKSGVDRKRIRGIGIGVPGLVDPRSGRSYSSSVFGEREVPLSALLGERTGLPVKLEKPANLLALAEAWFGYAQRDKSFGVVVLDQTASLGIWLEDDVHRGASTLGPTFGHLKVGSEGIACDCGQVDCLNAHISEAALRQKAGETFGPDFLQTPLARTSILAALSEACDAGLHGAQGLIDGYGTKLGIGVSHVINLINPQKIIVVLDSPRFCELVEPAFIAATSANSFRAHFASTELIMHALDDQLWARGAAALMLRDIYSAPWTSAYQEEQQ</sequence>
<dbReference type="PANTHER" id="PTHR18964:SF149">
    <property type="entry name" value="BIFUNCTIONAL UDP-N-ACETYLGLUCOSAMINE 2-EPIMERASE_N-ACETYLMANNOSAMINE KINASE"/>
    <property type="match status" value="1"/>
</dbReference>
<dbReference type="EMBL" id="FXWK01000001">
    <property type="protein sequence ID" value="SMQ73500.1"/>
    <property type="molecule type" value="Genomic_DNA"/>
</dbReference>
<dbReference type="GO" id="GO:0016301">
    <property type="term" value="F:kinase activity"/>
    <property type="evidence" value="ECO:0007669"/>
    <property type="project" value="UniProtKB-KW"/>
</dbReference>
<proteinExistence type="inferred from homology"/>
<dbReference type="PANTHER" id="PTHR18964">
    <property type="entry name" value="ROK (REPRESSOR, ORF, KINASE) FAMILY"/>
    <property type="match status" value="1"/>
</dbReference>
<comment type="similarity">
    <text evidence="1">Belongs to the ROK (NagC/XylR) family.</text>
</comment>
<evidence type="ECO:0000256" key="1">
    <source>
        <dbReference type="ARBA" id="ARBA00006479"/>
    </source>
</evidence>
<evidence type="ECO:0000313" key="2">
    <source>
        <dbReference type="EMBL" id="SMQ73500.1"/>
    </source>
</evidence>
<dbReference type="InterPro" id="IPR036388">
    <property type="entry name" value="WH-like_DNA-bd_sf"/>
</dbReference>